<evidence type="ECO:0000313" key="2">
    <source>
        <dbReference type="Proteomes" id="UP001165064"/>
    </source>
</evidence>
<keyword evidence="2" id="KW-1185">Reference proteome</keyword>
<reference evidence="1" key="1">
    <citation type="submission" date="2023-04" db="EMBL/GenBank/DDBJ databases">
        <title>Ambrosiozyma monospora NBRC 10751.</title>
        <authorList>
            <person name="Ichikawa N."/>
            <person name="Sato H."/>
            <person name="Tonouchi N."/>
        </authorList>
    </citation>
    <scope>NUCLEOTIDE SEQUENCE</scope>
    <source>
        <strain evidence="1">NBRC 10751</strain>
    </source>
</reference>
<evidence type="ECO:0000313" key="1">
    <source>
        <dbReference type="EMBL" id="GME96653.1"/>
    </source>
</evidence>
<accession>A0ACB5TX01</accession>
<name>A0ACB5TX01_AMBMO</name>
<proteinExistence type="predicted"/>
<dbReference type="EMBL" id="BSXS01009827">
    <property type="protein sequence ID" value="GME96653.1"/>
    <property type="molecule type" value="Genomic_DNA"/>
</dbReference>
<protein>
    <submittedName>
        <fullName evidence="1">Unnamed protein product</fullName>
    </submittedName>
</protein>
<sequence length="521" mass="56698">MIDLQGIPFASVNSGNNNLTSFTSLGSPTNSKSQSLPPFKSYSSTSISSANQQIQSQQQQQSQQQLLQTPQQDHRRNQSTSSGFFYDALSTPQAISTNNLNQTTNSSAIPAISAPVAIDGRPTLSSFPSSTSGSYLTLAALNNSVTANSNANIGVFPSTAYNTNPNPSTEHHHPHLPLPHHTHGKHHQHHLHNIYSSSTGNLYQKSAATSPMKPNPNNPEQILRLKPPPLNLSMITNTNNSHLNLTNGNGSNSSLTGLVDIPIIHHSMQLPPTTDAMNNINIHTHHNNHSTGHIISPSVAEQHQQQLNGSLYFNSNSNPASATASTTPGLQIQVSSSSSSAAGPGTGVGQYHPAPAPAPARPKLKLSKQIKTRFDDLEKQIMSTLETQIQQLDQENNTLVDLLNENYTHLVEINNDLNDSLTQLQDKISTIQRKKDDQSFRKLLYTDDLFNNLNDLKTRLDNVGLSLGDDKRTLDGFDRTLGEFAQFQSQRKLNRKLMWWFVGCGGAVVAVVVGVYLALVG</sequence>
<dbReference type="Proteomes" id="UP001165064">
    <property type="component" value="Unassembled WGS sequence"/>
</dbReference>
<gene>
    <name evidence="1" type="ORF">Amon02_001004200</name>
</gene>
<organism evidence="1 2">
    <name type="scientific">Ambrosiozyma monospora</name>
    <name type="common">Yeast</name>
    <name type="synonym">Endomycopsis monosporus</name>
    <dbReference type="NCBI Taxonomy" id="43982"/>
    <lineage>
        <taxon>Eukaryota</taxon>
        <taxon>Fungi</taxon>
        <taxon>Dikarya</taxon>
        <taxon>Ascomycota</taxon>
        <taxon>Saccharomycotina</taxon>
        <taxon>Pichiomycetes</taxon>
        <taxon>Pichiales</taxon>
        <taxon>Pichiaceae</taxon>
        <taxon>Ambrosiozyma</taxon>
    </lineage>
</organism>
<comment type="caution">
    <text evidence="1">The sequence shown here is derived from an EMBL/GenBank/DDBJ whole genome shotgun (WGS) entry which is preliminary data.</text>
</comment>